<reference evidence="1 2" key="1">
    <citation type="submission" date="2019-01" db="EMBL/GenBank/DDBJ databases">
        <title>Ktedonosporobacter rubrisoli SCAWS-G2.</title>
        <authorList>
            <person name="Huang Y."/>
            <person name="Yan B."/>
        </authorList>
    </citation>
    <scope>NUCLEOTIDE SEQUENCE [LARGE SCALE GENOMIC DNA]</scope>
    <source>
        <strain evidence="1 2">SCAWS-G2</strain>
    </source>
</reference>
<accession>A0A4P6JQK2</accession>
<protein>
    <recommendedName>
        <fullName evidence="3">OmpR/PhoB-type domain-containing protein</fullName>
    </recommendedName>
</protein>
<evidence type="ECO:0000313" key="2">
    <source>
        <dbReference type="Proteomes" id="UP000290365"/>
    </source>
</evidence>
<evidence type="ECO:0008006" key="3">
    <source>
        <dbReference type="Google" id="ProtNLM"/>
    </source>
</evidence>
<dbReference type="RefSeq" id="WP_129888753.1">
    <property type="nucleotide sequence ID" value="NZ_CP035758.1"/>
</dbReference>
<name>A0A4P6JQK2_KTERU</name>
<sequence length="168" mass="19221">MQEFCSHYLSDVKETYNLVPESLSHHLRLSDYILELNADARILNLLSAQSPHILAQQQFTRNEWAILTLILQQYPGYASHEMLLAELTSLSEAECRHRLLESQQIGPEAVKREFRPVYRALAGIRAKLNKLCPQLKISLLRCSGYVIMLAPDWEDATDQTLLSGKLSR</sequence>
<keyword evidence="2" id="KW-1185">Reference proteome</keyword>
<dbReference type="Proteomes" id="UP000290365">
    <property type="component" value="Chromosome"/>
</dbReference>
<evidence type="ECO:0000313" key="1">
    <source>
        <dbReference type="EMBL" id="QBD77699.1"/>
    </source>
</evidence>
<dbReference type="EMBL" id="CP035758">
    <property type="protein sequence ID" value="QBD77699.1"/>
    <property type="molecule type" value="Genomic_DNA"/>
</dbReference>
<gene>
    <name evidence="1" type="ORF">EPA93_17555</name>
</gene>
<dbReference type="KEGG" id="kbs:EPA93_17555"/>
<organism evidence="1 2">
    <name type="scientific">Ktedonosporobacter rubrisoli</name>
    <dbReference type="NCBI Taxonomy" id="2509675"/>
    <lineage>
        <taxon>Bacteria</taxon>
        <taxon>Bacillati</taxon>
        <taxon>Chloroflexota</taxon>
        <taxon>Ktedonobacteria</taxon>
        <taxon>Ktedonobacterales</taxon>
        <taxon>Ktedonosporobacteraceae</taxon>
        <taxon>Ktedonosporobacter</taxon>
    </lineage>
</organism>
<proteinExistence type="predicted"/>
<dbReference type="AlphaFoldDB" id="A0A4P6JQK2"/>